<dbReference type="Proteomes" id="UP001154240">
    <property type="component" value="Unassembled WGS sequence"/>
</dbReference>
<dbReference type="SUPFAM" id="SSF117856">
    <property type="entry name" value="AF0104/ALDC/Ptd012-like"/>
    <property type="match status" value="1"/>
</dbReference>
<evidence type="ECO:0000313" key="3">
    <source>
        <dbReference type="Proteomes" id="UP001154240"/>
    </source>
</evidence>
<keyword evidence="3" id="KW-1185">Reference proteome</keyword>
<protein>
    <submittedName>
        <fullName evidence="2">DUF296 domain-containing protein</fullName>
    </submittedName>
</protein>
<dbReference type="AlphaFoldDB" id="A0A9X4MKU3"/>
<accession>A0A9X4MKU3</accession>
<dbReference type="EMBL" id="JAPHEH010000001">
    <property type="protein sequence ID" value="MDG4474677.1"/>
    <property type="molecule type" value="Genomic_DNA"/>
</dbReference>
<organism evidence="2 3">
    <name type="scientific">Thiovibrio frasassiensis</name>
    <dbReference type="NCBI Taxonomy" id="2984131"/>
    <lineage>
        <taxon>Bacteria</taxon>
        <taxon>Pseudomonadati</taxon>
        <taxon>Thermodesulfobacteriota</taxon>
        <taxon>Desulfobulbia</taxon>
        <taxon>Desulfobulbales</taxon>
        <taxon>Thiovibrionaceae</taxon>
        <taxon>Thiovibrio</taxon>
    </lineage>
</organism>
<dbReference type="Gene3D" id="3.30.1330.80">
    <property type="entry name" value="Hypothetical protein, similar to alpha- acetolactate decarboxylase, domain 2"/>
    <property type="match status" value="1"/>
</dbReference>
<feature type="domain" description="PPC" evidence="1">
    <location>
        <begin position="6"/>
        <end position="145"/>
    </location>
</feature>
<comment type="caution">
    <text evidence="2">The sequence shown here is derived from an EMBL/GenBank/DDBJ whole genome shotgun (WGS) entry which is preliminary data.</text>
</comment>
<dbReference type="InterPro" id="IPR005175">
    <property type="entry name" value="PPC_dom"/>
</dbReference>
<evidence type="ECO:0000259" key="1">
    <source>
        <dbReference type="PROSITE" id="PS51742"/>
    </source>
</evidence>
<proteinExistence type="predicted"/>
<gene>
    <name evidence="2" type="ORF">OLX77_00705</name>
</gene>
<reference evidence="2" key="1">
    <citation type="journal article" date="2022" name="bioRxiv">
        <title>Thiovibrio frasassiensisgen. nov., sp. nov., an autotrophic, elemental sulfur disproportionating bacterium isolated from sulfidic karst sediment, and proposal of Thiovibrionaceae fam. nov.</title>
        <authorList>
            <person name="Aronson H."/>
            <person name="Thomas C."/>
            <person name="Bhattacharyya M."/>
            <person name="Eckstein S."/>
            <person name="Jensen S."/>
            <person name="Barco R."/>
            <person name="Macalady J."/>
            <person name="Amend J."/>
        </authorList>
    </citation>
    <scope>NUCLEOTIDE SEQUENCE</scope>
    <source>
        <strain evidence="2">RS19-109</strain>
    </source>
</reference>
<dbReference type="CDD" id="cd11378">
    <property type="entry name" value="DUF296"/>
    <property type="match status" value="1"/>
</dbReference>
<evidence type="ECO:0000313" key="2">
    <source>
        <dbReference type="EMBL" id="MDG4474677.1"/>
    </source>
</evidence>
<name>A0A9X4MKU3_9BACT</name>
<reference evidence="2" key="2">
    <citation type="submission" date="2022-10" db="EMBL/GenBank/DDBJ databases">
        <authorList>
            <person name="Aronson H.S."/>
        </authorList>
    </citation>
    <scope>NUCLEOTIDE SEQUENCE</scope>
    <source>
        <strain evidence="2">RS19-109</strain>
    </source>
</reference>
<sequence length="146" mass="16250">MEYRSGSIKRVFTVRFDEGDDFLGGLRQLIITENIRCGWFHVLGGLREAGVVTGPKEPVMPPDPVWAQLEGARETLGSGSIFWDATEPRIHLHAALGHHGETILGCVRKGTKVYLILEVLIFELDGIDASRPWFAEGGFNRLTFDV</sequence>
<dbReference type="RefSeq" id="WP_307631658.1">
    <property type="nucleotide sequence ID" value="NZ_JAPHEH010000001.1"/>
</dbReference>
<dbReference type="PROSITE" id="PS51742">
    <property type="entry name" value="PPC"/>
    <property type="match status" value="1"/>
</dbReference>
<dbReference type="Pfam" id="PF03479">
    <property type="entry name" value="PCC"/>
    <property type="match status" value="1"/>
</dbReference>